<proteinExistence type="predicted"/>
<dbReference type="EMBL" id="VCDP01000067">
    <property type="protein sequence ID" value="MDX8000581.1"/>
    <property type="molecule type" value="Genomic_DNA"/>
</dbReference>
<dbReference type="InterPro" id="IPR036624">
    <property type="entry name" value="Hcp1-lik_sf"/>
</dbReference>
<evidence type="ECO:0000313" key="1">
    <source>
        <dbReference type="EMBL" id="MDX8000581.1"/>
    </source>
</evidence>
<dbReference type="RefSeq" id="WP_319927295.1">
    <property type="nucleotide sequence ID" value="NZ_VCDP01000067.1"/>
</dbReference>
<protein>
    <submittedName>
        <fullName evidence="1">Type VI secretion system tube protein Hcp</fullName>
    </submittedName>
</protein>
<gene>
    <name evidence="1" type="ORF">FE394_15605</name>
</gene>
<evidence type="ECO:0000313" key="2">
    <source>
        <dbReference type="Proteomes" id="UP001271640"/>
    </source>
</evidence>
<dbReference type="InterPro" id="IPR008514">
    <property type="entry name" value="T6SS_Hcp"/>
</dbReference>
<name>A0ABU4SPJ5_9GAMM</name>
<dbReference type="Proteomes" id="UP001271640">
    <property type="component" value="Unassembled WGS sequence"/>
</dbReference>
<reference evidence="2" key="1">
    <citation type="journal article" date="2024" name="Toxins">
        <title>Genome Sequence Analysis of Native Xenorhabdus Strains Isolated from Entomopathogenic Nematodes in Argentina.</title>
        <authorList>
            <person name="Palma L."/>
            <person name="Frizzo L."/>
            <person name="Kaiser S."/>
            <person name="Berry C."/>
            <person name="Caballero P."/>
            <person name="Bode H.B."/>
            <person name="Del Valle E.E."/>
        </authorList>
    </citation>
    <scope>NUCLEOTIDE SEQUENCE [LARGE SCALE GENOMIC DNA]</scope>
    <source>
        <strain evidence="2">Reich</strain>
    </source>
</reference>
<dbReference type="Pfam" id="PF05638">
    <property type="entry name" value="T6SS_HCP"/>
    <property type="match status" value="1"/>
</dbReference>
<sequence>MAEINYGFMKLEGIDGETGESNHKNWVSFNNIGIQTINKPSADGVSGLSAGVPVIDEVRLFCELEKAYITMRKFLYKGQHIATIKIELLKRGEAKNIVWQSFVLTNALIVYSSINISAGFCMFEIGLDYEQYEETYTGQKETGISDASIHHGYNRFTNEVI</sequence>
<accession>A0ABU4SPJ5</accession>
<organism evidence="1 2">
    <name type="scientific">Xenorhabdus littoralis</name>
    <dbReference type="NCBI Taxonomy" id="2582835"/>
    <lineage>
        <taxon>Bacteria</taxon>
        <taxon>Pseudomonadati</taxon>
        <taxon>Pseudomonadota</taxon>
        <taxon>Gammaproteobacteria</taxon>
        <taxon>Enterobacterales</taxon>
        <taxon>Morganellaceae</taxon>
        <taxon>Xenorhabdus</taxon>
    </lineage>
</organism>
<comment type="caution">
    <text evidence="1">The sequence shown here is derived from an EMBL/GenBank/DDBJ whole genome shotgun (WGS) entry which is preliminary data.</text>
</comment>
<dbReference type="SUPFAM" id="SSF141452">
    <property type="entry name" value="Hcp1-like"/>
    <property type="match status" value="1"/>
</dbReference>
<dbReference type="Gene3D" id="2.30.110.20">
    <property type="entry name" value="Hcp1-like"/>
    <property type="match status" value="1"/>
</dbReference>
<keyword evidence="2" id="KW-1185">Reference proteome</keyword>